<name>A0A5D2F7C1_GOSDA</name>
<evidence type="ECO:0000313" key="1">
    <source>
        <dbReference type="EMBL" id="TYH01356.1"/>
    </source>
</evidence>
<gene>
    <name evidence="1" type="ORF">ES288_A09G052000v1</name>
</gene>
<accession>A0A5D2F7C1</accession>
<dbReference type="EMBL" id="CM017696">
    <property type="protein sequence ID" value="TYH01355.1"/>
    <property type="molecule type" value="Genomic_DNA"/>
</dbReference>
<sequence>MDQKRVHDFLLDIRVMPIALFTGFGRRRKPKSNSSSRTNNP</sequence>
<dbReference type="EMBL" id="CM017696">
    <property type="protein sequence ID" value="TYH01356.1"/>
    <property type="molecule type" value="Genomic_DNA"/>
</dbReference>
<dbReference type="Proteomes" id="UP000323506">
    <property type="component" value="Chromosome A09"/>
</dbReference>
<reference evidence="1 2" key="1">
    <citation type="submission" date="2019-06" db="EMBL/GenBank/DDBJ databases">
        <title>WGS assembly of Gossypium darwinii.</title>
        <authorList>
            <person name="Chen Z.J."/>
            <person name="Sreedasyam A."/>
            <person name="Ando A."/>
            <person name="Song Q."/>
            <person name="De L."/>
            <person name="Hulse-Kemp A."/>
            <person name="Ding M."/>
            <person name="Ye W."/>
            <person name="Kirkbride R."/>
            <person name="Jenkins J."/>
            <person name="Plott C."/>
            <person name="Lovell J."/>
            <person name="Lin Y.-M."/>
            <person name="Vaughn R."/>
            <person name="Liu B."/>
            <person name="Li W."/>
            <person name="Simpson S."/>
            <person name="Scheffler B."/>
            <person name="Saski C."/>
            <person name="Grover C."/>
            <person name="Hu G."/>
            <person name="Conover J."/>
            <person name="Carlson J."/>
            <person name="Shu S."/>
            <person name="Boston L."/>
            <person name="Williams M."/>
            <person name="Peterson D."/>
            <person name="Mcgee K."/>
            <person name="Jones D."/>
            <person name="Wendel J."/>
            <person name="Stelly D."/>
            <person name="Grimwood J."/>
            <person name="Schmutz J."/>
        </authorList>
    </citation>
    <scope>NUCLEOTIDE SEQUENCE [LARGE SCALE GENOMIC DNA]</scope>
    <source>
        <strain evidence="1">1808015.09</strain>
    </source>
</reference>
<dbReference type="AlphaFoldDB" id="A0A5D2F7C1"/>
<organism evidence="1 2">
    <name type="scientific">Gossypium darwinii</name>
    <name type="common">Darwin's cotton</name>
    <name type="synonym">Gossypium barbadense var. darwinii</name>
    <dbReference type="NCBI Taxonomy" id="34276"/>
    <lineage>
        <taxon>Eukaryota</taxon>
        <taxon>Viridiplantae</taxon>
        <taxon>Streptophyta</taxon>
        <taxon>Embryophyta</taxon>
        <taxon>Tracheophyta</taxon>
        <taxon>Spermatophyta</taxon>
        <taxon>Magnoliopsida</taxon>
        <taxon>eudicotyledons</taxon>
        <taxon>Gunneridae</taxon>
        <taxon>Pentapetalae</taxon>
        <taxon>rosids</taxon>
        <taxon>malvids</taxon>
        <taxon>Malvales</taxon>
        <taxon>Malvaceae</taxon>
        <taxon>Malvoideae</taxon>
        <taxon>Gossypium</taxon>
    </lineage>
</organism>
<protein>
    <submittedName>
        <fullName evidence="1">Uncharacterized protein</fullName>
    </submittedName>
</protein>
<proteinExistence type="predicted"/>
<keyword evidence="2" id="KW-1185">Reference proteome</keyword>
<evidence type="ECO:0000313" key="2">
    <source>
        <dbReference type="Proteomes" id="UP000323506"/>
    </source>
</evidence>